<dbReference type="Proteomes" id="UP000250443">
    <property type="component" value="Unassembled WGS sequence"/>
</dbReference>
<dbReference type="InterPro" id="IPR036086">
    <property type="entry name" value="ParB/Sulfiredoxin_sf"/>
</dbReference>
<dbReference type="AlphaFoldDB" id="A0A2X2C3C1"/>
<name>A0A2X2C3C1_PSELU</name>
<evidence type="ECO:0000313" key="3">
    <source>
        <dbReference type="Proteomes" id="UP000250443"/>
    </source>
</evidence>
<accession>A0A2X2C3C1</accession>
<gene>
    <name evidence="2" type="ORF">NCTC11842_00649</name>
</gene>
<proteinExistence type="predicted"/>
<dbReference type="EMBL" id="UAUF01000007">
    <property type="protein sequence ID" value="SPZ02527.1"/>
    <property type="molecule type" value="Genomic_DNA"/>
</dbReference>
<dbReference type="NCBIfam" id="TIGR03764">
    <property type="entry name" value="ICE_PFGI_1_parB"/>
    <property type="match status" value="1"/>
</dbReference>
<feature type="region of interest" description="Disordered" evidence="1">
    <location>
        <begin position="317"/>
        <end position="354"/>
    </location>
</feature>
<evidence type="ECO:0000313" key="2">
    <source>
        <dbReference type="EMBL" id="SPZ02527.1"/>
    </source>
</evidence>
<reference evidence="2 3" key="1">
    <citation type="submission" date="2018-06" db="EMBL/GenBank/DDBJ databases">
        <authorList>
            <consortium name="Pathogen Informatics"/>
            <person name="Doyle S."/>
        </authorList>
    </citation>
    <scope>NUCLEOTIDE SEQUENCE [LARGE SCALE GENOMIC DNA]</scope>
    <source>
        <strain evidence="2 3">NCTC11842</strain>
    </source>
</reference>
<evidence type="ECO:0000256" key="1">
    <source>
        <dbReference type="SAM" id="MobiDB-lite"/>
    </source>
</evidence>
<dbReference type="RefSeq" id="WP_112297553.1">
    <property type="nucleotide sequence ID" value="NZ_UAUF01000007.1"/>
</dbReference>
<feature type="compositionally biased region" description="Polar residues" evidence="1">
    <location>
        <begin position="317"/>
        <end position="334"/>
    </location>
</feature>
<organism evidence="2 3">
    <name type="scientific">Pseudomonas luteola</name>
    <dbReference type="NCBI Taxonomy" id="47886"/>
    <lineage>
        <taxon>Bacteria</taxon>
        <taxon>Pseudomonadati</taxon>
        <taxon>Pseudomonadota</taxon>
        <taxon>Gammaproteobacteria</taxon>
        <taxon>Pseudomonadales</taxon>
        <taxon>Pseudomonadaceae</taxon>
        <taxon>Pseudomonas</taxon>
    </lineage>
</organism>
<sequence length="504" mass="55704">MKKSSSLDIRNKLLHGGFQARSEPAQQMADPLDDTPMVLTLDQLRPYEHNPRMKKNPLYDELKESIRERGLDQPPPVTRRPGEEFYIIRNGGNTRLQVLNDLWVETRDEKFYRIRCLFRPWSARGEIVALTGHLAENDMHGALTFIERALGVEHARQMYEQEVGEEISQRELARRLKADGYPISNSHISRMQDAVRYLLPAIPTLLHGGLGTDQVIKITALRRALAAVWDSYGEKIPANHQFDDFFQDALASFDSSSEPFSIARFQDELLGRLSSLISVDYNLLELDLEDVVTQNRRAAPSNNKVSQQDIGSLTELQSQEHPAESNSNTQVPPQKTSSTRTKKSSTASPISDGSAVVVSHEGNASFEQIIVDALAADAAINDVDSLRLQAAQLASEIAISVGLQDELELISSGIGFTYRNKDGDKALSPLASSTKNLLASLAGSEPQVTNLGALLLGLPLGNEHSDSEVFRLNDDDLIRLFRLIRVARRLVGGSTVTSAGDSSR</sequence>
<protein>
    <submittedName>
        <fullName evidence="2">Transcriptional regulators</fullName>
    </submittedName>
</protein>
<dbReference type="InterPro" id="IPR022304">
    <property type="entry name" value="ICE_PFGI_1_ParB"/>
</dbReference>
<dbReference type="SUPFAM" id="SSF110849">
    <property type="entry name" value="ParB/Sulfiredoxin"/>
    <property type="match status" value="1"/>
</dbReference>